<comment type="caution">
    <text evidence="1">The sequence shown here is derived from an EMBL/GenBank/DDBJ whole genome shotgun (WGS) entry which is preliminary data.</text>
</comment>
<reference evidence="1" key="1">
    <citation type="submission" date="2020-12" db="EMBL/GenBank/DDBJ databases">
        <title>Metabolic potential, ecology and presence of endohyphal bacteria is reflected in genomic diversity of Mucoromycotina.</title>
        <authorList>
            <person name="Muszewska A."/>
            <person name="Okrasinska A."/>
            <person name="Steczkiewicz K."/>
            <person name="Drgas O."/>
            <person name="Orlowska M."/>
            <person name="Perlinska-Lenart U."/>
            <person name="Aleksandrzak-Piekarczyk T."/>
            <person name="Szatraj K."/>
            <person name="Zielenkiewicz U."/>
            <person name="Pilsyk S."/>
            <person name="Malc E."/>
            <person name="Mieczkowski P."/>
            <person name="Kruszewska J.S."/>
            <person name="Biernat P."/>
            <person name="Pawlowska J."/>
        </authorList>
    </citation>
    <scope>NUCLEOTIDE SEQUENCE</scope>
    <source>
        <strain evidence="1">WA0000017839</strain>
    </source>
</reference>
<evidence type="ECO:0000313" key="2">
    <source>
        <dbReference type="Proteomes" id="UP000603453"/>
    </source>
</evidence>
<protein>
    <submittedName>
        <fullName evidence="1">Uncharacterized protein</fullName>
    </submittedName>
</protein>
<sequence>MPLNIPFQTYIQTMKSFWLYLLSTLVVSSQAFCIYNHTPDTAFFMRQMTMNTGGTYSSRFKNENFRPEEKDCCSYTNSDCNKSGGPGDIITIAFLGNYNGVDNDHWFTATLPAGGWLDLYGGGSTGEAVSVRGHEADGTLFSPEIQVDVKGILLT</sequence>
<dbReference type="EMBL" id="JAEPRD010000079">
    <property type="protein sequence ID" value="KAG2200748.1"/>
    <property type="molecule type" value="Genomic_DNA"/>
</dbReference>
<accession>A0A8H7QY04</accession>
<dbReference type="OrthoDB" id="2252907at2759"/>
<gene>
    <name evidence="1" type="ORF">INT47_002792</name>
</gene>
<organism evidence="1 2">
    <name type="scientific">Mucor saturninus</name>
    <dbReference type="NCBI Taxonomy" id="64648"/>
    <lineage>
        <taxon>Eukaryota</taxon>
        <taxon>Fungi</taxon>
        <taxon>Fungi incertae sedis</taxon>
        <taxon>Mucoromycota</taxon>
        <taxon>Mucoromycotina</taxon>
        <taxon>Mucoromycetes</taxon>
        <taxon>Mucorales</taxon>
        <taxon>Mucorineae</taxon>
        <taxon>Mucoraceae</taxon>
        <taxon>Mucor</taxon>
    </lineage>
</organism>
<dbReference type="AlphaFoldDB" id="A0A8H7QY04"/>
<name>A0A8H7QY04_9FUNG</name>
<keyword evidence="2" id="KW-1185">Reference proteome</keyword>
<proteinExistence type="predicted"/>
<evidence type="ECO:0000313" key="1">
    <source>
        <dbReference type="EMBL" id="KAG2200748.1"/>
    </source>
</evidence>
<dbReference type="Proteomes" id="UP000603453">
    <property type="component" value="Unassembled WGS sequence"/>
</dbReference>